<evidence type="ECO:0000313" key="2">
    <source>
        <dbReference type="EMBL" id="VDO17451.1"/>
    </source>
</evidence>
<reference evidence="2 3" key="2">
    <citation type="submission" date="2018-11" db="EMBL/GenBank/DDBJ databases">
        <authorList>
            <consortium name="Pathogen Informatics"/>
        </authorList>
    </citation>
    <scope>NUCLEOTIDE SEQUENCE [LARGE SCALE GENOMIC DNA]</scope>
</reference>
<dbReference type="AlphaFoldDB" id="A0A0R3QGY7"/>
<feature type="compositionally biased region" description="Polar residues" evidence="1">
    <location>
        <begin position="25"/>
        <end position="38"/>
    </location>
</feature>
<accession>A0A0R3QGY7</accession>
<organism evidence="4">
    <name type="scientific">Brugia timori</name>
    <dbReference type="NCBI Taxonomy" id="42155"/>
    <lineage>
        <taxon>Eukaryota</taxon>
        <taxon>Metazoa</taxon>
        <taxon>Ecdysozoa</taxon>
        <taxon>Nematoda</taxon>
        <taxon>Chromadorea</taxon>
        <taxon>Rhabditida</taxon>
        <taxon>Spirurina</taxon>
        <taxon>Spiruromorpha</taxon>
        <taxon>Filarioidea</taxon>
        <taxon>Onchocercidae</taxon>
        <taxon>Brugia</taxon>
    </lineage>
</organism>
<sequence length="56" mass="6257">LHLKNFAFLPNTSTNINSGNGTLTRSYHQSSTSLEGRQRTPQIVYTNTGRHQVAKI</sequence>
<dbReference type="STRING" id="42155.A0A0R3QGY7"/>
<proteinExistence type="predicted"/>
<evidence type="ECO:0000313" key="3">
    <source>
        <dbReference type="Proteomes" id="UP000280834"/>
    </source>
</evidence>
<evidence type="ECO:0000256" key="1">
    <source>
        <dbReference type="SAM" id="MobiDB-lite"/>
    </source>
</evidence>
<feature type="region of interest" description="Disordered" evidence="1">
    <location>
        <begin position="19"/>
        <end position="38"/>
    </location>
</feature>
<keyword evidence="3" id="KW-1185">Reference proteome</keyword>
<dbReference type="WBParaSite" id="BTMF_0000564501-mRNA-1">
    <property type="protein sequence ID" value="BTMF_0000564501-mRNA-1"/>
    <property type="gene ID" value="BTMF_0000564501"/>
</dbReference>
<evidence type="ECO:0000313" key="4">
    <source>
        <dbReference type="WBParaSite" id="BTMF_0000564501-mRNA-1"/>
    </source>
</evidence>
<gene>
    <name evidence="2" type="ORF">BTMF_LOCUS4919</name>
</gene>
<reference evidence="4" key="1">
    <citation type="submission" date="2017-02" db="UniProtKB">
        <authorList>
            <consortium name="WormBaseParasite"/>
        </authorList>
    </citation>
    <scope>IDENTIFICATION</scope>
</reference>
<name>A0A0R3QGY7_9BILA</name>
<dbReference type="Proteomes" id="UP000280834">
    <property type="component" value="Unassembled WGS sequence"/>
</dbReference>
<dbReference type="EMBL" id="UZAG01005060">
    <property type="protein sequence ID" value="VDO17451.1"/>
    <property type="molecule type" value="Genomic_DNA"/>
</dbReference>
<protein>
    <submittedName>
        <fullName evidence="2 4">Uncharacterized protein</fullName>
    </submittedName>
</protein>